<dbReference type="GO" id="GO:0006508">
    <property type="term" value="P:proteolysis"/>
    <property type="evidence" value="ECO:0007669"/>
    <property type="project" value="UniProtKB-KW"/>
</dbReference>
<feature type="compositionally biased region" description="Basic and acidic residues" evidence="3">
    <location>
        <begin position="792"/>
        <end position="802"/>
    </location>
</feature>
<dbReference type="EMBL" id="JAAMPC010000015">
    <property type="protein sequence ID" value="KAG2260702.1"/>
    <property type="molecule type" value="Genomic_DNA"/>
</dbReference>
<dbReference type="InterPro" id="IPR015410">
    <property type="entry name" value="DUF1985"/>
</dbReference>
<feature type="domain" description="DUF1985" evidence="5">
    <location>
        <begin position="581"/>
        <end position="676"/>
    </location>
</feature>
<organism evidence="6 7">
    <name type="scientific">Brassica carinata</name>
    <name type="common">Ethiopian mustard</name>
    <name type="synonym">Abyssinian cabbage</name>
    <dbReference type="NCBI Taxonomy" id="52824"/>
    <lineage>
        <taxon>Eukaryota</taxon>
        <taxon>Viridiplantae</taxon>
        <taxon>Streptophyta</taxon>
        <taxon>Embryophyta</taxon>
        <taxon>Tracheophyta</taxon>
        <taxon>Spermatophyta</taxon>
        <taxon>Magnoliopsida</taxon>
        <taxon>eudicotyledons</taxon>
        <taxon>Gunneridae</taxon>
        <taxon>Pentapetalae</taxon>
        <taxon>rosids</taxon>
        <taxon>malvids</taxon>
        <taxon>Brassicales</taxon>
        <taxon>Brassicaceae</taxon>
        <taxon>Brassiceae</taxon>
        <taxon>Brassica</taxon>
    </lineage>
</organism>
<feature type="compositionally biased region" description="Basic and acidic residues" evidence="3">
    <location>
        <begin position="842"/>
        <end position="863"/>
    </location>
</feature>
<dbReference type="PANTHER" id="PTHR48147">
    <property type="entry name" value="PROTEIN CBG23787"/>
    <property type="match status" value="1"/>
</dbReference>
<evidence type="ECO:0008006" key="8">
    <source>
        <dbReference type="Google" id="ProtNLM"/>
    </source>
</evidence>
<feature type="region of interest" description="Disordered" evidence="3">
    <location>
        <begin position="819"/>
        <end position="1067"/>
    </location>
</feature>
<comment type="caution">
    <text evidence="6">The sequence shown here is derived from an EMBL/GenBank/DDBJ whole genome shotgun (WGS) entry which is preliminary data.</text>
</comment>
<dbReference type="AlphaFoldDB" id="A0A8X7TZU1"/>
<feature type="compositionally biased region" description="Basic residues" evidence="3">
    <location>
        <begin position="1028"/>
        <end position="1038"/>
    </location>
</feature>
<evidence type="ECO:0000256" key="3">
    <source>
        <dbReference type="SAM" id="MobiDB-lite"/>
    </source>
</evidence>
<dbReference type="Pfam" id="PF09331">
    <property type="entry name" value="DUF1985"/>
    <property type="match status" value="1"/>
</dbReference>
<evidence type="ECO:0000313" key="7">
    <source>
        <dbReference type="Proteomes" id="UP000886595"/>
    </source>
</evidence>
<keyword evidence="7" id="KW-1185">Reference proteome</keyword>
<feature type="compositionally biased region" description="Polar residues" evidence="3">
    <location>
        <begin position="428"/>
        <end position="438"/>
    </location>
</feature>
<feature type="region of interest" description="Disordered" evidence="3">
    <location>
        <begin position="136"/>
        <end position="165"/>
    </location>
</feature>
<feature type="compositionally biased region" description="Basic and acidic residues" evidence="3">
    <location>
        <begin position="951"/>
        <end position="960"/>
    </location>
</feature>
<proteinExistence type="predicted"/>
<dbReference type="Pfam" id="PF02902">
    <property type="entry name" value="Peptidase_C48"/>
    <property type="match status" value="1"/>
</dbReference>
<dbReference type="InterPro" id="IPR003653">
    <property type="entry name" value="Peptidase_C48_C"/>
</dbReference>
<evidence type="ECO:0000256" key="2">
    <source>
        <dbReference type="ARBA" id="ARBA00022801"/>
    </source>
</evidence>
<dbReference type="Proteomes" id="UP000886595">
    <property type="component" value="Unassembled WGS sequence"/>
</dbReference>
<feature type="compositionally biased region" description="Basic and acidic residues" evidence="3">
    <location>
        <begin position="887"/>
        <end position="899"/>
    </location>
</feature>
<feature type="region of interest" description="Disordered" evidence="3">
    <location>
        <begin position="777"/>
        <end position="804"/>
    </location>
</feature>
<evidence type="ECO:0000313" key="6">
    <source>
        <dbReference type="EMBL" id="KAG2260702.1"/>
    </source>
</evidence>
<keyword evidence="2" id="KW-0378">Hydrolase</keyword>
<reference evidence="6 7" key="1">
    <citation type="submission" date="2020-02" db="EMBL/GenBank/DDBJ databases">
        <authorList>
            <person name="Ma Q."/>
            <person name="Huang Y."/>
            <person name="Song X."/>
            <person name="Pei D."/>
        </authorList>
    </citation>
    <scope>NUCLEOTIDE SEQUENCE [LARGE SCALE GENOMIC DNA]</scope>
    <source>
        <strain evidence="6">Sxm20200214</strain>
        <tissue evidence="6">Leaf</tissue>
    </source>
</reference>
<feature type="compositionally biased region" description="Basic and acidic residues" evidence="3">
    <location>
        <begin position="1039"/>
        <end position="1067"/>
    </location>
</feature>
<dbReference type="PANTHER" id="PTHR48147:SF5">
    <property type="entry name" value="REPEAT-CONTAINING PROTEIN, PUTATIVE-RELATED"/>
    <property type="match status" value="1"/>
</dbReference>
<feature type="region of interest" description="Disordered" evidence="3">
    <location>
        <begin position="404"/>
        <end position="457"/>
    </location>
</feature>
<dbReference type="OrthoDB" id="1113563at2759"/>
<feature type="domain" description="Ubiquitin-like protease family profile" evidence="4">
    <location>
        <begin position="308"/>
        <end position="402"/>
    </location>
</feature>
<accession>A0A8X7TZU1</accession>
<dbReference type="GO" id="GO:0008234">
    <property type="term" value="F:cysteine-type peptidase activity"/>
    <property type="evidence" value="ECO:0007669"/>
    <property type="project" value="InterPro"/>
</dbReference>
<protein>
    <recommendedName>
        <fullName evidence="8">DUF1985 domain-containing protein</fullName>
    </recommendedName>
</protein>
<keyword evidence="1" id="KW-0645">Protease</keyword>
<feature type="compositionally biased region" description="Acidic residues" evidence="3">
    <location>
        <begin position="940"/>
        <end position="950"/>
    </location>
</feature>
<evidence type="ECO:0000259" key="5">
    <source>
        <dbReference type="Pfam" id="PF09331"/>
    </source>
</evidence>
<name>A0A8X7TZU1_BRACI</name>
<feature type="compositionally biased region" description="Basic residues" evidence="3">
    <location>
        <begin position="925"/>
        <end position="935"/>
    </location>
</feature>
<feature type="region of interest" description="Disordered" evidence="3">
    <location>
        <begin position="61"/>
        <end position="93"/>
    </location>
</feature>
<feature type="compositionally biased region" description="Acidic residues" evidence="3">
    <location>
        <begin position="828"/>
        <end position="841"/>
    </location>
</feature>
<evidence type="ECO:0000259" key="4">
    <source>
        <dbReference type="Pfam" id="PF02902"/>
    </source>
</evidence>
<evidence type="ECO:0000256" key="1">
    <source>
        <dbReference type="ARBA" id="ARBA00022670"/>
    </source>
</evidence>
<feature type="compositionally biased region" description="Acidic residues" evidence="3">
    <location>
        <begin position="1008"/>
        <end position="1018"/>
    </location>
</feature>
<sequence>MYSITLRSKHKMKKNNQLKLMLNWATLIKKGKLQKSMKRMMFIYQMYNKAIVFQNYKSVNEQEQKKSGEKRKDEAHEKDKEKNQDEDVSMTNSEKLDKLLQMVYDLGKRVEVIQNVLGVKVPDGSSNKQDYEKSANFFDDTKGAPNDENEEEANPGDKRNAADDGNDEEIIDKEAISATQQLTEVNTIGENEITEKITQAEETEKWKAKASRNKSHSLNLWFQKIFCIQVTSLTPTYTTPKFDLLSQESRSSVKCATEVLMRDVGEKSEFQPLMKTKKRSVQQDNQVNDDAELPVKKKNKDDKEGFQFESGFGKYNIEKNISVLYSAIEIEEKYWLGIVVNLEKRSVTAFNSAAVKFTDANIRAYVNAYAIVLPFMLRNIFKDVNVDTSKFDIYVVSEDYPQRESIEETHSKVTSKSNDLMNDGPTATHESSSSTLVLESNEDEILTPEESYSKTTVLEATENPISHESADTMNDDATSPIINPQEIPIGETMSNSDDKIALPKRVIEPGTEERFLARINKRSNLKLVGKVEKVLGHEFRKLEDSFLGPIIEMGRRQEHMVFSRNLIHHLLLRRIDIGDKARKKDLWFSFGEQLMRFSLREFHLATGLPCLVGEEEKEEEASATKKKKKDPWMMKNHTVKTLVELFVKNSEELTANQKLRLGATILVESILIANNPVVVKCILGDPELHSNLVEDVDTEFGKVVDLVKRGYRLKRQDWRSGSVNIAVAEAEIEENNYGPGTDATDKEKIEFLTKQLEIYKERVEQLEDLLGIRRETEKETDEFHATPQAATKTKENDKNLEREVEDDVNLQFYIDSRRQQVSKKKTQDEEEQLVDNDAEDGEKERETSKDKEGQIEEAERNGEEVAISGEGSETSKDNEKDEEDNEDASKEPEQVLEKKQGKRKKDRMEEVENVNEDTTNICKEVKKKKPRREKKRNTDEEPVNDDTVVDEDGKADEPNQLRKNKRGRGNKGAGARTSKSKKQKIQPRDVSADDVIGGVLEDLNLKEQEEEEQVDDEADKPVQVEQKKRGRPAGRKNKTHEGKEQQGEANDEAEKPKKGEKNKPEER</sequence>
<feature type="compositionally biased region" description="Basic and acidic residues" evidence="3">
    <location>
        <begin position="61"/>
        <end position="85"/>
    </location>
</feature>
<gene>
    <name evidence="6" type="ORF">Bca52824_079996</name>
</gene>